<dbReference type="Gene3D" id="2.130.10.30">
    <property type="entry name" value="Regulator of chromosome condensation 1/beta-lactamase-inhibitor protein II"/>
    <property type="match status" value="1"/>
</dbReference>
<sequence>MVLSYDNEVFAWGSNKHGQLGFGDTVDRHVGALYLAGPLELYIQKALPQKVDTLKGKDIHSVAVGCGFSVITCDRGTILTCGNGRLVGLGGKEDVTRPTLLDELLRVHVSELVCGSEHCLALTEDGDVFVWGNGQDGRLGTGKAEWINTPTQ</sequence>
<evidence type="ECO:0008006" key="5">
    <source>
        <dbReference type="Google" id="ProtNLM"/>
    </source>
</evidence>
<dbReference type="SUPFAM" id="SSF50985">
    <property type="entry name" value="RCC1/BLIP-II"/>
    <property type="match status" value="1"/>
</dbReference>
<dbReference type="InterPro" id="IPR000408">
    <property type="entry name" value="Reg_chr_condens"/>
</dbReference>
<evidence type="ECO:0000256" key="2">
    <source>
        <dbReference type="PROSITE-ProRule" id="PRU00235"/>
    </source>
</evidence>
<keyword evidence="4" id="KW-1185">Reference proteome</keyword>
<name>A0A0C2F746_9BILA</name>
<evidence type="ECO:0000256" key="1">
    <source>
        <dbReference type="ARBA" id="ARBA00022737"/>
    </source>
</evidence>
<gene>
    <name evidence="3" type="ORF">ANCDUO_25640</name>
</gene>
<proteinExistence type="predicted"/>
<accession>A0A0C2F746</accession>
<organism evidence="3 4">
    <name type="scientific">Ancylostoma duodenale</name>
    <dbReference type="NCBI Taxonomy" id="51022"/>
    <lineage>
        <taxon>Eukaryota</taxon>
        <taxon>Metazoa</taxon>
        <taxon>Ecdysozoa</taxon>
        <taxon>Nematoda</taxon>
        <taxon>Chromadorea</taxon>
        <taxon>Rhabditida</taxon>
        <taxon>Rhabditina</taxon>
        <taxon>Rhabditomorpha</taxon>
        <taxon>Strongyloidea</taxon>
        <taxon>Ancylostomatidae</taxon>
        <taxon>Ancylostomatinae</taxon>
        <taxon>Ancylostoma</taxon>
    </lineage>
</organism>
<evidence type="ECO:0000313" key="3">
    <source>
        <dbReference type="EMBL" id="KIH44335.1"/>
    </source>
</evidence>
<evidence type="ECO:0000313" key="4">
    <source>
        <dbReference type="Proteomes" id="UP000054047"/>
    </source>
</evidence>
<dbReference type="AlphaFoldDB" id="A0A0C2F746"/>
<dbReference type="Pfam" id="PF13540">
    <property type="entry name" value="RCC1_2"/>
    <property type="match status" value="1"/>
</dbReference>
<dbReference type="Proteomes" id="UP000054047">
    <property type="component" value="Unassembled WGS sequence"/>
</dbReference>
<dbReference type="PANTHER" id="PTHR22872">
    <property type="entry name" value="BTK-BINDING PROTEIN-RELATED"/>
    <property type="match status" value="1"/>
</dbReference>
<reference evidence="3 4" key="1">
    <citation type="submission" date="2013-12" db="EMBL/GenBank/DDBJ databases">
        <title>Draft genome of the parsitic nematode Ancylostoma duodenale.</title>
        <authorList>
            <person name="Mitreva M."/>
        </authorList>
    </citation>
    <scope>NUCLEOTIDE SEQUENCE [LARGE SCALE GENOMIC DNA]</scope>
    <source>
        <strain evidence="3 4">Zhejiang</strain>
    </source>
</reference>
<dbReference type="InterPro" id="IPR009091">
    <property type="entry name" value="RCC1/BLIP-II"/>
</dbReference>
<dbReference type="OrthoDB" id="5853507at2759"/>
<feature type="repeat" description="RCC1" evidence="2">
    <location>
        <begin position="76"/>
        <end position="125"/>
    </location>
</feature>
<dbReference type="Pfam" id="PF00415">
    <property type="entry name" value="RCC1"/>
    <property type="match status" value="1"/>
</dbReference>
<dbReference type="InterPro" id="IPR051625">
    <property type="entry name" value="Signaling_Regulatory_Domain"/>
</dbReference>
<keyword evidence="1" id="KW-0677">Repeat</keyword>
<dbReference type="EMBL" id="KN778531">
    <property type="protein sequence ID" value="KIH44335.1"/>
    <property type="molecule type" value="Genomic_DNA"/>
</dbReference>
<protein>
    <recommendedName>
        <fullName evidence="5">Regulator of condensation</fullName>
    </recommendedName>
</protein>
<feature type="repeat" description="RCC1" evidence="2">
    <location>
        <begin position="126"/>
        <end position="152"/>
    </location>
</feature>
<dbReference type="PRINTS" id="PR00633">
    <property type="entry name" value="RCCNDNSATION"/>
</dbReference>
<feature type="non-terminal residue" evidence="3">
    <location>
        <position position="152"/>
    </location>
</feature>
<dbReference type="PROSITE" id="PS50012">
    <property type="entry name" value="RCC1_3"/>
    <property type="match status" value="3"/>
</dbReference>
<feature type="repeat" description="RCC1" evidence="2">
    <location>
        <begin position="7"/>
        <end position="75"/>
    </location>
</feature>